<evidence type="ECO:0000256" key="7">
    <source>
        <dbReference type="ARBA" id="ARBA00022970"/>
    </source>
</evidence>
<protein>
    <recommendedName>
        <fullName evidence="17">Mitochondrial basic amino acids transporter</fullName>
    </recommendedName>
    <alternativeName>
        <fullName evidence="21">Carnitine/acylcarnitine translocase-like</fullName>
    </alternativeName>
    <alternativeName>
        <fullName evidence="20">Mitochondrial carnitine/acylcarnitine carrier protein CACL</fullName>
    </alternativeName>
    <alternativeName>
        <fullName evidence="19">Mitochondrial ornithine transporter 3</fullName>
    </alternativeName>
    <alternativeName>
        <fullName evidence="18">Solute carrier family 25 member 29</fullName>
    </alternativeName>
</protein>
<dbReference type="PRINTS" id="PR00926">
    <property type="entry name" value="MITOCARRIER"/>
</dbReference>
<sequence length="306" mass="32836">MSLDFVAGCVGGIAGVIVGHPLDTVKVHLQTQDHNAPKYRGTIHCFRSLMAKDCLKGLYRGVSSPIVGVAGINAVVFGVYGNTQRRLSDPESLRSHALAGAAAGLFQSFICSPMELAKSRLQVSDKVGNNPLECLKKIYGSEGIKGLSRGLGLTIAREIPGYSAYFFTYELLTRTEDEGPISTGRMLFAGGFAGVVSWTVTYPVDAIKSRIQVDGITSTKYAGAYDCLKKTVKSSGLTSLFRGLTPTLVRAFPVNAVTFAVVTWTVRILQGDALGKFGGNEFGWSEFLGRLSVSEKSLVCGREEFI</sequence>
<evidence type="ECO:0000313" key="25">
    <source>
        <dbReference type="Proteomes" id="UP001153737"/>
    </source>
</evidence>
<comment type="similarity">
    <text evidence="2 23">Belongs to the mitochondrial carrier (TC 2.A.29) family.</text>
</comment>
<evidence type="ECO:0000256" key="19">
    <source>
        <dbReference type="ARBA" id="ARBA00078745"/>
    </source>
</evidence>
<evidence type="ECO:0000256" key="4">
    <source>
        <dbReference type="ARBA" id="ARBA00022692"/>
    </source>
</evidence>
<dbReference type="InterPro" id="IPR002067">
    <property type="entry name" value="MCP"/>
</dbReference>
<dbReference type="GO" id="GO:0005289">
    <property type="term" value="F:high-affinity L-arginine transmembrane transporter activity"/>
    <property type="evidence" value="ECO:0007669"/>
    <property type="project" value="TreeGrafter"/>
</dbReference>
<evidence type="ECO:0000256" key="22">
    <source>
        <dbReference type="PROSITE-ProRule" id="PRU00282"/>
    </source>
</evidence>
<evidence type="ECO:0000256" key="15">
    <source>
        <dbReference type="ARBA" id="ARBA00051921"/>
    </source>
</evidence>
<comment type="catalytic activity">
    <reaction evidence="12">
        <text>L-histidine(out) = L-histidine(in)</text>
        <dbReference type="Rhea" id="RHEA:72807"/>
        <dbReference type="ChEBI" id="CHEBI:57595"/>
    </reaction>
</comment>
<evidence type="ECO:0000256" key="23">
    <source>
        <dbReference type="RuleBase" id="RU000488"/>
    </source>
</evidence>
<accession>A0A9P0DGI4</accession>
<dbReference type="AlphaFoldDB" id="A0A9P0DGI4"/>
<dbReference type="SUPFAM" id="SSF103506">
    <property type="entry name" value="Mitochondrial carrier"/>
    <property type="match status" value="1"/>
</dbReference>
<dbReference type="Pfam" id="PF00153">
    <property type="entry name" value="Mito_carr"/>
    <property type="match status" value="3"/>
</dbReference>
<evidence type="ECO:0000256" key="1">
    <source>
        <dbReference type="ARBA" id="ARBA00004448"/>
    </source>
</evidence>
<dbReference type="PROSITE" id="PS50920">
    <property type="entry name" value="SOLCAR"/>
    <property type="match status" value="3"/>
</dbReference>
<evidence type="ECO:0000256" key="3">
    <source>
        <dbReference type="ARBA" id="ARBA00022448"/>
    </source>
</evidence>
<comment type="catalytic activity">
    <reaction evidence="15">
        <text>L-ornithine(in) + L-arginine(out) = L-ornithine(out) + L-arginine(in)</text>
        <dbReference type="Rhea" id="RHEA:34991"/>
        <dbReference type="ChEBI" id="CHEBI:32682"/>
        <dbReference type="ChEBI" id="CHEBI:46911"/>
    </reaction>
</comment>
<evidence type="ECO:0000256" key="2">
    <source>
        <dbReference type="ARBA" id="ARBA00006375"/>
    </source>
</evidence>
<evidence type="ECO:0000256" key="21">
    <source>
        <dbReference type="ARBA" id="ARBA00080567"/>
    </source>
</evidence>
<dbReference type="InterPro" id="IPR018108">
    <property type="entry name" value="MCP_transmembrane"/>
</dbReference>
<evidence type="ECO:0000256" key="12">
    <source>
        <dbReference type="ARBA" id="ARBA00050592"/>
    </source>
</evidence>
<comment type="catalytic activity">
    <reaction evidence="11">
        <text>L-lysine(out) + L-arginine(in) = L-lysine(in) + L-arginine(out)</text>
        <dbReference type="Rhea" id="RHEA:70827"/>
        <dbReference type="ChEBI" id="CHEBI:32551"/>
        <dbReference type="ChEBI" id="CHEBI:32682"/>
    </reaction>
</comment>
<evidence type="ECO:0000256" key="18">
    <source>
        <dbReference type="ARBA" id="ARBA00076491"/>
    </source>
</evidence>
<keyword evidence="5" id="KW-0677">Repeat</keyword>
<dbReference type="Gene3D" id="1.50.40.10">
    <property type="entry name" value="Mitochondrial carrier domain"/>
    <property type="match status" value="2"/>
</dbReference>
<reference evidence="24" key="1">
    <citation type="submission" date="2022-01" db="EMBL/GenBank/DDBJ databases">
        <authorList>
            <person name="King R."/>
        </authorList>
    </citation>
    <scope>NUCLEOTIDE SEQUENCE</scope>
</reference>
<evidence type="ECO:0000256" key="8">
    <source>
        <dbReference type="ARBA" id="ARBA00022989"/>
    </source>
</evidence>
<evidence type="ECO:0000256" key="10">
    <source>
        <dbReference type="ARBA" id="ARBA00023136"/>
    </source>
</evidence>
<evidence type="ECO:0000256" key="17">
    <source>
        <dbReference type="ARBA" id="ARBA00071763"/>
    </source>
</evidence>
<dbReference type="PANTHER" id="PTHR45624">
    <property type="entry name" value="MITOCHONDRIAL BASIC AMINO ACIDS TRANSPORTER-RELATED"/>
    <property type="match status" value="1"/>
</dbReference>
<gene>
    <name evidence="24" type="ORF">PHAECO_LOCUS4911</name>
</gene>
<evidence type="ECO:0000256" key="13">
    <source>
        <dbReference type="ARBA" id="ARBA00050768"/>
    </source>
</evidence>
<proteinExistence type="inferred from homology"/>
<keyword evidence="8" id="KW-1133">Transmembrane helix</keyword>
<comment type="catalytic activity">
    <reaction evidence="16">
        <text>N(omega)-methyl-L-arginine(in) + L-arginine(out) = N(omega)-methyl-L-arginine(out) + L-arginine(in)</text>
        <dbReference type="Rhea" id="RHEA:72803"/>
        <dbReference type="ChEBI" id="CHEBI:32682"/>
        <dbReference type="ChEBI" id="CHEBI:114953"/>
    </reaction>
</comment>
<feature type="repeat" description="Solcar" evidence="22">
    <location>
        <begin position="181"/>
        <end position="268"/>
    </location>
</feature>
<dbReference type="GO" id="GO:1990575">
    <property type="term" value="P:mitochondrial L-ornithine transmembrane transport"/>
    <property type="evidence" value="ECO:0007669"/>
    <property type="project" value="UniProtKB-ARBA"/>
</dbReference>
<evidence type="ECO:0000313" key="24">
    <source>
        <dbReference type="EMBL" id="CAH1154335.1"/>
    </source>
</evidence>
<evidence type="ECO:0000256" key="16">
    <source>
        <dbReference type="ARBA" id="ARBA00052673"/>
    </source>
</evidence>
<dbReference type="FunFam" id="1.50.40.10:FF:000037">
    <property type="entry name" value="Solute carrier family 25 member 29"/>
    <property type="match status" value="1"/>
</dbReference>
<feature type="repeat" description="Solcar" evidence="22">
    <location>
        <begin position="91"/>
        <end position="175"/>
    </location>
</feature>
<feature type="repeat" description="Solcar" evidence="22">
    <location>
        <begin position="2"/>
        <end position="86"/>
    </location>
</feature>
<comment type="subcellular location">
    <subcellularLocation>
        <location evidence="1">Mitochondrion inner membrane</location>
        <topology evidence="1">Multi-pass membrane protein</topology>
    </subcellularLocation>
</comment>
<keyword evidence="10 22" id="KW-0472">Membrane</keyword>
<keyword evidence="6" id="KW-0999">Mitochondrion inner membrane</keyword>
<dbReference type="EMBL" id="OU896721">
    <property type="protein sequence ID" value="CAH1154335.1"/>
    <property type="molecule type" value="Genomic_DNA"/>
</dbReference>
<evidence type="ECO:0000256" key="11">
    <source>
        <dbReference type="ARBA" id="ARBA00049090"/>
    </source>
</evidence>
<name>A0A9P0DGI4_PHACE</name>
<keyword evidence="4 22" id="KW-0812">Transmembrane</keyword>
<keyword evidence="7" id="KW-0029">Amino-acid transport</keyword>
<keyword evidence="3 23" id="KW-0813">Transport</keyword>
<evidence type="ECO:0000256" key="9">
    <source>
        <dbReference type="ARBA" id="ARBA00023128"/>
    </source>
</evidence>
<dbReference type="InterPro" id="IPR023395">
    <property type="entry name" value="MCP_dom_sf"/>
</dbReference>
<evidence type="ECO:0000256" key="5">
    <source>
        <dbReference type="ARBA" id="ARBA00022737"/>
    </source>
</evidence>
<evidence type="ECO:0000256" key="6">
    <source>
        <dbReference type="ARBA" id="ARBA00022792"/>
    </source>
</evidence>
<keyword evidence="25" id="KW-1185">Reference proteome</keyword>
<reference evidence="24" key="2">
    <citation type="submission" date="2022-10" db="EMBL/GenBank/DDBJ databases">
        <authorList>
            <consortium name="ENA_rothamsted_submissions"/>
            <consortium name="culmorum"/>
            <person name="King R."/>
        </authorList>
    </citation>
    <scope>NUCLEOTIDE SEQUENCE</scope>
</reference>
<organism evidence="24 25">
    <name type="scientific">Phaedon cochleariae</name>
    <name type="common">Mustard beetle</name>
    <dbReference type="NCBI Taxonomy" id="80249"/>
    <lineage>
        <taxon>Eukaryota</taxon>
        <taxon>Metazoa</taxon>
        <taxon>Ecdysozoa</taxon>
        <taxon>Arthropoda</taxon>
        <taxon>Hexapoda</taxon>
        <taxon>Insecta</taxon>
        <taxon>Pterygota</taxon>
        <taxon>Neoptera</taxon>
        <taxon>Endopterygota</taxon>
        <taxon>Coleoptera</taxon>
        <taxon>Polyphaga</taxon>
        <taxon>Cucujiformia</taxon>
        <taxon>Chrysomeloidea</taxon>
        <taxon>Chrysomelidae</taxon>
        <taxon>Chrysomelinae</taxon>
        <taxon>Chrysomelini</taxon>
        <taxon>Phaedon</taxon>
    </lineage>
</organism>
<comment type="catalytic activity">
    <reaction evidence="14">
        <text>L-homoarginine(in) + L-arginine(out) = L-homoarginine(out) + L-arginine(in)</text>
        <dbReference type="Rhea" id="RHEA:72799"/>
        <dbReference type="ChEBI" id="CHEBI:32682"/>
        <dbReference type="ChEBI" id="CHEBI:143006"/>
    </reaction>
</comment>
<dbReference type="OrthoDB" id="193856at2759"/>
<dbReference type="Proteomes" id="UP001153737">
    <property type="component" value="Chromosome 15"/>
</dbReference>
<dbReference type="PANTHER" id="PTHR45624:SF61">
    <property type="entry name" value="MITOCHONDRIAL BASIC AMINO ACIDS TRANSPORTER"/>
    <property type="match status" value="1"/>
</dbReference>
<dbReference type="GO" id="GO:0005743">
    <property type="term" value="C:mitochondrial inner membrane"/>
    <property type="evidence" value="ECO:0007669"/>
    <property type="project" value="UniProtKB-SubCell"/>
</dbReference>
<comment type="catalytic activity">
    <reaction evidence="13">
        <text>L-histidine(out) + L-arginine(in) = L-histidine(in) + L-arginine(out)</text>
        <dbReference type="Rhea" id="RHEA:71063"/>
        <dbReference type="ChEBI" id="CHEBI:32682"/>
        <dbReference type="ChEBI" id="CHEBI:57595"/>
    </reaction>
</comment>
<evidence type="ECO:0000256" key="14">
    <source>
        <dbReference type="ARBA" id="ARBA00051045"/>
    </source>
</evidence>
<evidence type="ECO:0000256" key="20">
    <source>
        <dbReference type="ARBA" id="ARBA00079387"/>
    </source>
</evidence>
<dbReference type="InterPro" id="IPR050567">
    <property type="entry name" value="Mitochondrial_Carrier"/>
</dbReference>
<keyword evidence="9" id="KW-0496">Mitochondrion</keyword>